<evidence type="ECO:0000256" key="1">
    <source>
        <dbReference type="SAM" id="MobiDB-lite"/>
    </source>
</evidence>
<reference evidence="3" key="1">
    <citation type="journal article" date="2018" name="Nat. Microbiol.">
        <title>Leveraging single-cell genomics to expand the fungal tree of life.</title>
        <authorList>
            <person name="Ahrendt S.R."/>
            <person name="Quandt C.A."/>
            <person name="Ciobanu D."/>
            <person name="Clum A."/>
            <person name="Salamov A."/>
            <person name="Andreopoulos B."/>
            <person name="Cheng J.F."/>
            <person name="Woyke T."/>
            <person name="Pelin A."/>
            <person name="Henrissat B."/>
            <person name="Reynolds N.K."/>
            <person name="Benny G.L."/>
            <person name="Smith M.E."/>
            <person name="James T.Y."/>
            <person name="Grigoriev I.V."/>
        </authorList>
    </citation>
    <scope>NUCLEOTIDE SEQUENCE [LARGE SCALE GENOMIC DNA]</scope>
</reference>
<dbReference type="EMBL" id="ML001142">
    <property type="protein sequence ID" value="RKO83518.1"/>
    <property type="molecule type" value="Genomic_DNA"/>
</dbReference>
<sequence length="365" mass="40241">MALPPQPPSRFNVFIDCSHNLEHPAPRVVAFLQSQGAQPGFYSNRAAYDWPTGFYRFSSSRLDGGPPLMVDLAPSITDGPGDGDWQLIEVDPLAYFKRAAPAPTTTGTYSLGSGTRMAYQDTRPASVGIWEDFEEGARRWSPDLNRRLMRSWVTNTAIPYENAMNELLAGGYRQIQDLVSPYPWPGVKEANTLVTDDVISDTSLGTPLAKAERDRVRAVVHQACIYLREFHVTYGAITTPARTWFLRRSAGGHVEISRPIFATTSGNNQPTWRRAIAYALTLVNNSSAFPDPAPNPTEPAVGALAVGPALTESPPPSRRSIPRNHPHVAAGHSCPPPLRQALIHCAESMHLVRWLVHQQPDTRYT</sequence>
<feature type="region of interest" description="Disordered" evidence="1">
    <location>
        <begin position="307"/>
        <end position="333"/>
    </location>
</feature>
<keyword evidence="3" id="KW-1185">Reference proteome</keyword>
<protein>
    <submittedName>
        <fullName evidence="2">Uncharacterized protein</fullName>
    </submittedName>
</protein>
<name>A0A4P9VYW1_9FUNG</name>
<gene>
    <name evidence="2" type="ORF">BDK51DRAFT_50883</name>
</gene>
<dbReference type="Proteomes" id="UP000269721">
    <property type="component" value="Unassembled WGS sequence"/>
</dbReference>
<dbReference type="AlphaFoldDB" id="A0A4P9VYW1"/>
<accession>A0A4P9VYW1</accession>
<organism evidence="2 3">
    <name type="scientific">Blyttiomyces helicus</name>
    <dbReference type="NCBI Taxonomy" id="388810"/>
    <lineage>
        <taxon>Eukaryota</taxon>
        <taxon>Fungi</taxon>
        <taxon>Fungi incertae sedis</taxon>
        <taxon>Chytridiomycota</taxon>
        <taxon>Chytridiomycota incertae sedis</taxon>
        <taxon>Chytridiomycetes</taxon>
        <taxon>Chytridiomycetes incertae sedis</taxon>
        <taxon>Blyttiomyces</taxon>
    </lineage>
</organism>
<proteinExistence type="predicted"/>
<evidence type="ECO:0000313" key="3">
    <source>
        <dbReference type="Proteomes" id="UP000269721"/>
    </source>
</evidence>
<evidence type="ECO:0000313" key="2">
    <source>
        <dbReference type="EMBL" id="RKO83518.1"/>
    </source>
</evidence>